<dbReference type="Gramene" id="ONK72493">
    <property type="protein sequence ID" value="ONK72493"/>
    <property type="gene ID" value="A4U43_C04F20000"/>
</dbReference>
<gene>
    <name evidence="1" type="ORF">A4U43_C04F20000</name>
</gene>
<dbReference type="EMBL" id="CM007384">
    <property type="protein sequence ID" value="ONK72493.1"/>
    <property type="molecule type" value="Genomic_DNA"/>
</dbReference>
<organism evidence="1 2">
    <name type="scientific">Asparagus officinalis</name>
    <name type="common">Garden asparagus</name>
    <dbReference type="NCBI Taxonomy" id="4686"/>
    <lineage>
        <taxon>Eukaryota</taxon>
        <taxon>Viridiplantae</taxon>
        <taxon>Streptophyta</taxon>
        <taxon>Embryophyta</taxon>
        <taxon>Tracheophyta</taxon>
        <taxon>Spermatophyta</taxon>
        <taxon>Magnoliopsida</taxon>
        <taxon>Liliopsida</taxon>
        <taxon>Asparagales</taxon>
        <taxon>Asparagaceae</taxon>
        <taxon>Asparagoideae</taxon>
        <taxon>Asparagus</taxon>
    </lineage>
</organism>
<sequence length="112" mass="12308">MNKFEISIDVLGRRPDYLKGWKRTREAIVRKACSNQEPMLTEILRQSPCEIVGGILPVRLLENKPNDVRLVSFPSSAGIGPDNELFEKSNSSKLITVNDSGVALDGNSVLGP</sequence>
<proteinExistence type="predicted"/>
<accession>A0A5P1F437</accession>
<protein>
    <submittedName>
        <fullName evidence="1">Uncharacterized protein</fullName>
    </submittedName>
</protein>
<reference evidence="2" key="1">
    <citation type="journal article" date="2017" name="Nat. Commun.">
        <title>The asparagus genome sheds light on the origin and evolution of a young Y chromosome.</title>
        <authorList>
            <person name="Harkess A."/>
            <person name="Zhou J."/>
            <person name="Xu C."/>
            <person name="Bowers J.E."/>
            <person name="Van der Hulst R."/>
            <person name="Ayyampalayam S."/>
            <person name="Mercati F."/>
            <person name="Riccardi P."/>
            <person name="McKain M.R."/>
            <person name="Kakrana A."/>
            <person name="Tang H."/>
            <person name="Ray J."/>
            <person name="Groenendijk J."/>
            <person name="Arikit S."/>
            <person name="Mathioni S.M."/>
            <person name="Nakano M."/>
            <person name="Shan H."/>
            <person name="Telgmann-Rauber A."/>
            <person name="Kanno A."/>
            <person name="Yue Z."/>
            <person name="Chen H."/>
            <person name="Li W."/>
            <person name="Chen Y."/>
            <person name="Xu X."/>
            <person name="Zhang Y."/>
            <person name="Luo S."/>
            <person name="Chen H."/>
            <person name="Gao J."/>
            <person name="Mao Z."/>
            <person name="Pires J.C."/>
            <person name="Luo M."/>
            <person name="Kudrna D."/>
            <person name="Wing R.A."/>
            <person name="Meyers B.C."/>
            <person name="Yi K."/>
            <person name="Kong H."/>
            <person name="Lavrijsen P."/>
            <person name="Sunseri F."/>
            <person name="Falavigna A."/>
            <person name="Ye Y."/>
            <person name="Leebens-Mack J.H."/>
            <person name="Chen G."/>
        </authorList>
    </citation>
    <scope>NUCLEOTIDE SEQUENCE [LARGE SCALE GENOMIC DNA]</scope>
    <source>
        <strain evidence="2">cv. DH0086</strain>
    </source>
</reference>
<dbReference type="Proteomes" id="UP000243459">
    <property type="component" value="Chromosome 4"/>
</dbReference>
<name>A0A5P1F437_ASPOF</name>
<evidence type="ECO:0000313" key="1">
    <source>
        <dbReference type="EMBL" id="ONK72493.1"/>
    </source>
</evidence>
<keyword evidence="2" id="KW-1185">Reference proteome</keyword>
<dbReference type="AlphaFoldDB" id="A0A5P1F437"/>
<evidence type="ECO:0000313" key="2">
    <source>
        <dbReference type="Proteomes" id="UP000243459"/>
    </source>
</evidence>